<comment type="caution">
    <text evidence="1">The sequence shown here is derived from an EMBL/GenBank/DDBJ whole genome shotgun (WGS) entry which is preliminary data.</text>
</comment>
<dbReference type="EMBL" id="JACRWG010000001">
    <property type="protein sequence ID" value="MBC6008834.1"/>
    <property type="molecule type" value="Genomic_DNA"/>
</dbReference>
<evidence type="ECO:0000313" key="1">
    <source>
        <dbReference type="EMBL" id="MBC6008834.1"/>
    </source>
</evidence>
<evidence type="ECO:0000313" key="2">
    <source>
        <dbReference type="Proteomes" id="UP000603474"/>
    </source>
</evidence>
<organism evidence="1 2">
    <name type="scientific">Catenibacterium faecis</name>
    <dbReference type="NCBI Taxonomy" id="2764323"/>
    <lineage>
        <taxon>Bacteria</taxon>
        <taxon>Bacillati</taxon>
        <taxon>Bacillota</taxon>
        <taxon>Erysipelotrichia</taxon>
        <taxon>Erysipelotrichales</taxon>
        <taxon>Coprobacillaceae</taxon>
        <taxon>Catenibacterium</taxon>
    </lineage>
</organism>
<keyword evidence="2" id="KW-1185">Reference proteome</keyword>
<protein>
    <recommendedName>
        <fullName evidence="3">DUF3885 domain-containing protein</fullName>
    </recommendedName>
</protein>
<sequence length="260" mass="31183">MELLNTKNKLIKQIAKFEEDLMDKFAQPSLLFLLSNDIKNIIGIYDECMDVEYVVLNLGDTYTILERNEINFSKLQKEVFDSQMESYVLQLLDDGYNLKFMDLDFHARLWDFIDEFIYEVNLYENGLYKYLSFCEKTGICYKTLIQHTSQIICTDALFHFYHVEFRNHGVILDNCIGDQYLLLGSSFDENDKRYYSVMLLNDHHEVIDKKDYYQLESSIIDYNNRFYDLKIKEHRACEKYISDSIHDHIEFLKERNEEVQ</sequence>
<proteinExistence type="predicted"/>
<evidence type="ECO:0008006" key="3">
    <source>
        <dbReference type="Google" id="ProtNLM"/>
    </source>
</evidence>
<reference evidence="1 2" key="1">
    <citation type="submission" date="2020-08" db="EMBL/GenBank/DDBJ databases">
        <authorList>
            <person name="Liu C."/>
            <person name="Sun Q."/>
        </authorList>
    </citation>
    <scope>NUCLEOTIDE SEQUENCE [LARGE SCALE GENOMIC DNA]</scope>
    <source>
        <strain evidence="1 2">NSJ-22</strain>
    </source>
</reference>
<name>A0ABR7K7Z1_9FIRM</name>
<dbReference type="RefSeq" id="WP_117517507.1">
    <property type="nucleotide sequence ID" value="NZ_JACRWG010000001.1"/>
</dbReference>
<dbReference type="Proteomes" id="UP000603474">
    <property type="component" value="Unassembled WGS sequence"/>
</dbReference>
<gene>
    <name evidence="1" type="ORF">H8909_00965</name>
</gene>
<accession>A0ABR7K7Z1</accession>